<evidence type="ECO:0000259" key="5">
    <source>
        <dbReference type="Pfam" id="PF02837"/>
    </source>
</evidence>
<dbReference type="InterPro" id="IPR036156">
    <property type="entry name" value="Beta-gal/glucu_dom_sf"/>
</dbReference>
<dbReference type="Gene3D" id="2.60.40.10">
    <property type="entry name" value="Immunoglobulins"/>
    <property type="match status" value="1"/>
</dbReference>
<dbReference type="InterPro" id="IPR006101">
    <property type="entry name" value="Glyco_hydro_2"/>
</dbReference>
<dbReference type="PRINTS" id="PR00132">
    <property type="entry name" value="GLHYDRLASE2"/>
</dbReference>
<dbReference type="InterPro" id="IPR013783">
    <property type="entry name" value="Ig-like_fold"/>
</dbReference>
<dbReference type="InterPro" id="IPR006102">
    <property type="entry name" value="Ig-like_GH2"/>
</dbReference>
<dbReference type="PANTHER" id="PTHR42732:SF1">
    <property type="entry name" value="BETA-MANNOSIDASE"/>
    <property type="match status" value="1"/>
</dbReference>
<dbReference type="InterPro" id="IPR006104">
    <property type="entry name" value="Glyco_hydro_2_N"/>
</dbReference>
<evidence type="ECO:0000256" key="2">
    <source>
        <dbReference type="ARBA" id="ARBA00022801"/>
    </source>
</evidence>
<evidence type="ECO:0008006" key="8">
    <source>
        <dbReference type="Google" id="ProtNLM"/>
    </source>
</evidence>
<keyword evidence="3" id="KW-0326">Glycosidase</keyword>
<dbReference type="SUPFAM" id="SSF49303">
    <property type="entry name" value="beta-Galactosidase/glucuronidase domain"/>
    <property type="match status" value="1"/>
</dbReference>
<evidence type="ECO:0000313" key="7">
    <source>
        <dbReference type="Proteomes" id="UP001519887"/>
    </source>
</evidence>
<evidence type="ECO:0000256" key="3">
    <source>
        <dbReference type="ARBA" id="ARBA00023295"/>
    </source>
</evidence>
<evidence type="ECO:0000313" key="6">
    <source>
        <dbReference type="EMBL" id="MBW7459334.1"/>
    </source>
</evidence>
<keyword evidence="7" id="KW-1185">Reference proteome</keyword>
<dbReference type="InterPro" id="IPR051913">
    <property type="entry name" value="GH2_Domain-Containing"/>
</dbReference>
<feature type="domain" description="Glycosyl hydrolases family 2 sugar binding" evidence="5">
    <location>
        <begin position="25"/>
        <end position="156"/>
    </location>
</feature>
<feature type="non-terminal residue" evidence="6">
    <location>
        <position position="294"/>
    </location>
</feature>
<sequence length="294" mass="32860">MQRTAIELPEWQFQIDQNDRGERQEWFQQAYDKSGWMSVQAPGPWDFYQEAFWGYEGVGWYAAEISGELAEPHSLQWIVFNSVSGHARVWLNGIYLGEHLGPYLPFEFVVSPYLRTDGSNQIVIKVDNVHREEWLPGGRVVEWIQYGGILQKVALETTSTVYVASLGIRTSLTETGAALVHCNAEVMNGSNDAFEGELTIQIKGAGLDSNQPVHVNCLPNKAVIVSWECGLADPQLWELHSPHLYSLQAMLSADGTSLDELEARFGIRTVETAGNTILLNGKPLIIKGVNRNNE</sequence>
<dbReference type="Proteomes" id="UP001519887">
    <property type="component" value="Unassembled WGS sequence"/>
</dbReference>
<reference evidence="6 7" key="1">
    <citation type="submission" date="2021-07" db="EMBL/GenBank/DDBJ databases">
        <title>Paenibacillus radiodurans sp. nov., isolated from the southeastern edge of Tengger Desert.</title>
        <authorList>
            <person name="Zhang G."/>
        </authorList>
    </citation>
    <scope>NUCLEOTIDE SEQUENCE [LARGE SCALE GENOMIC DNA]</scope>
    <source>
        <strain evidence="6 7">CCM 7311</strain>
    </source>
</reference>
<comment type="caution">
    <text evidence="6">The sequence shown here is derived from an EMBL/GenBank/DDBJ whole genome shotgun (WGS) entry which is preliminary data.</text>
</comment>
<dbReference type="Gene3D" id="2.60.120.260">
    <property type="entry name" value="Galactose-binding domain-like"/>
    <property type="match status" value="1"/>
</dbReference>
<dbReference type="PANTHER" id="PTHR42732">
    <property type="entry name" value="BETA-GALACTOSIDASE"/>
    <property type="match status" value="1"/>
</dbReference>
<evidence type="ECO:0000256" key="1">
    <source>
        <dbReference type="ARBA" id="ARBA00007401"/>
    </source>
</evidence>
<keyword evidence="2" id="KW-0378">Hydrolase</keyword>
<dbReference type="Pfam" id="PF00703">
    <property type="entry name" value="Glyco_hydro_2"/>
    <property type="match status" value="1"/>
</dbReference>
<feature type="domain" description="Glycoside hydrolase family 2 immunoglobulin-like beta-sandwich" evidence="4">
    <location>
        <begin position="161"/>
        <end position="268"/>
    </location>
</feature>
<dbReference type="InterPro" id="IPR017853">
    <property type="entry name" value="GH"/>
</dbReference>
<dbReference type="SUPFAM" id="SSF49785">
    <property type="entry name" value="Galactose-binding domain-like"/>
    <property type="match status" value="1"/>
</dbReference>
<comment type="similarity">
    <text evidence="1">Belongs to the glycosyl hydrolase 2 family.</text>
</comment>
<dbReference type="Pfam" id="PF02837">
    <property type="entry name" value="Glyco_hydro_2_N"/>
    <property type="match status" value="1"/>
</dbReference>
<accession>A0ABS7CEI5</accession>
<evidence type="ECO:0000259" key="4">
    <source>
        <dbReference type="Pfam" id="PF00703"/>
    </source>
</evidence>
<name>A0ABS7CEI5_9BACL</name>
<organism evidence="6 7">
    <name type="scientific">Paenibacillus sepulcri</name>
    <dbReference type="NCBI Taxonomy" id="359917"/>
    <lineage>
        <taxon>Bacteria</taxon>
        <taxon>Bacillati</taxon>
        <taxon>Bacillota</taxon>
        <taxon>Bacilli</taxon>
        <taxon>Bacillales</taxon>
        <taxon>Paenibacillaceae</taxon>
        <taxon>Paenibacillus</taxon>
    </lineage>
</organism>
<dbReference type="EMBL" id="JAHZIK010001589">
    <property type="protein sequence ID" value="MBW7459334.1"/>
    <property type="molecule type" value="Genomic_DNA"/>
</dbReference>
<dbReference type="InterPro" id="IPR008979">
    <property type="entry name" value="Galactose-bd-like_sf"/>
</dbReference>
<gene>
    <name evidence="6" type="ORF">K0U00_35300</name>
</gene>
<dbReference type="SUPFAM" id="SSF51445">
    <property type="entry name" value="(Trans)glycosidases"/>
    <property type="match status" value="1"/>
</dbReference>
<protein>
    <recommendedName>
        <fullName evidence="8">Beta-galactosidase</fullName>
    </recommendedName>
</protein>
<proteinExistence type="inferred from homology"/>